<proteinExistence type="predicted"/>
<name>A0AA86UTB8_9EUKA</name>
<gene>
    <name evidence="1" type="ORF">HINF_LOCUS36753</name>
    <name evidence="2" type="ORF">HINF_LOCUS41138</name>
</gene>
<dbReference type="EMBL" id="CATOUU010000793">
    <property type="protein sequence ID" value="CAI9949108.1"/>
    <property type="molecule type" value="Genomic_DNA"/>
</dbReference>
<sequence>MLISSSSNGNISLIGSQSGSLNIRNYQVAGTYFSKQIMSLCVTNSNLAHISIINVNFKPNIYTFGNQSSYLFAYVSTSSVQIKQLVLSVGSTSEISLQTTQSSINSNQFQYGGIISQISASSIIIYNSAVQAFLKQITNYINSSGIIFGTSSTTIISINQLCAFEQTTYTGSIVTSSGLFGTIGGKISILNANINYSVSGNGQLSNFGTFGVLTVDCTTGSFSNLQVAFTSIQKSSFADDEINIAALIGKCNAKQISLNHSNIQGNLSAVSNVAVVCGLQNSNFSIHMIVISNSKIQSESQSVSISGGVFGQIDGVSTLCVNTLYGLSINTNIESKATNSYSYSSGIAGYVSNVNHIHVEQCLVYNSSIKSTSQFGQSQSSGIMSYLNYSNINFEHIQINNISVQSISQNNIGISAGYIAQITLSTIYSTQINVTKSIIQSNSCSPISAGIVGYFNYSDLIMQSTFVFNSIISGSDQQYTNLSLNTTRQSSGVLSFVYYSNVKISKTSIQDSNITMISNLDKAATGGIIGWLLYSSSIQKYIEIQNVSQYIYSLQHNSHSGGFNSVVDQSVDCQYNNIISNSVINTINGSASYSGSINGYVAGSNVYYVNIQASYVTLISSSTFTNYCGGLVGIVTSFGVVLKESQLEIDGSRVFNVNIRITTVHNGVAGSVIGFITQNSNITINNIKVQSSTNNITAKFVFAGSFAGSQWSQSNNSFVKITNSEIYSVKIYYQNQTTISINFIICPQFPELTNSLIQISSTKSLGFSSINGISVSNCENVQVQQINGNNFISENGCL</sequence>
<dbReference type="EMBL" id="CAXDID020000164">
    <property type="protein sequence ID" value="CAL6045550.1"/>
    <property type="molecule type" value="Genomic_DNA"/>
</dbReference>
<accession>A0AA86UTB8</accession>
<dbReference type="AlphaFoldDB" id="A0AA86UTB8"/>
<keyword evidence="3" id="KW-1185">Reference proteome</keyword>
<protein>
    <submittedName>
        <fullName evidence="2">Hypothetical_protein</fullName>
    </submittedName>
</protein>
<reference evidence="2 3" key="2">
    <citation type="submission" date="2024-07" db="EMBL/GenBank/DDBJ databases">
        <authorList>
            <person name="Akdeniz Z."/>
        </authorList>
    </citation>
    <scope>NUCLEOTIDE SEQUENCE [LARGE SCALE GENOMIC DNA]</scope>
</reference>
<evidence type="ECO:0000313" key="1">
    <source>
        <dbReference type="EMBL" id="CAI9949108.1"/>
    </source>
</evidence>
<organism evidence="1">
    <name type="scientific">Hexamita inflata</name>
    <dbReference type="NCBI Taxonomy" id="28002"/>
    <lineage>
        <taxon>Eukaryota</taxon>
        <taxon>Metamonada</taxon>
        <taxon>Diplomonadida</taxon>
        <taxon>Hexamitidae</taxon>
        <taxon>Hexamitinae</taxon>
        <taxon>Hexamita</taxon>
    </lineage>
</organism>
<evidence type="ECO:0000313" key="2">
    <source>
        <dbReference type="EMBL" id="CAL6045550.1"/>
    </source>
</evidence>
<evidence type="ECO:0000313" key="3">
    <source>
        <dbReference type="Proteomes" id="UP001642409"/>
    </source>
</evidence>
<dbReference type="Proteomes" id="UP001642409">
    <property type="component" value="Unassembled WGS sequence"/>
</dbReference>
<comment type="caution">
    <text evidence="1">The sequence shown here is derived from an EMBL/GenBank/DDBJ whole genome shotgun (WGS) entry which is preliminary data.</text>
</comment>
<reference evidence="1" key="1">
    <citation type="submission" date="2023-06" db="EMBL/GenBank/DDBJ databases">
        <authorList>
            <person name="Kurt Z."/>
        </authorList>
    </citation>
    <scope>NUCLEOTIDE SEQUENCE</scope>
</reference>